<evidence type="ECO:0000259" key="4">
    <source>
        <dbReference type="PROSITE" id="PS50893"/>
    </source>
</evidence>
<dbReference type="EMBL" id="DROM01000436">
    <property type="protein sequence ID" value="HHH14025.1"/>
    <property type="molecule type" value="Genomic_DNA"/>
</dbReference>
<organism evidence="5">
    <name type="scientific">Thiolapillus brandeum</name>
    <dbReference type="NCBI Taxonomy" id="1076588"/>
    <lineage>
        <taxon>Bacteria</taxon>
        <taxon>Pseudomonadati</taxon>
        <taxon>Pseudomonadota</taxon>
        <taxon>Gammaproteobacteria</taxon>
        <taxon>Chromatiales</taxon>
        <taxon>Sedimenticolaceae</taxon>
        <taxon>Thiolapillus</taxon>
    </lineage>
</organism>
<dbReference type="GO" id="GO:0016887">
    <property type="term" value="F:ATP hydrolysis activity"/>
    <property type="evidence" value="ECO:0007669"/>
    <property type="project" value="InterPro"/>
</dbReference>
<sequence>MKEVIRVSDVVTRFGDNLVHDRVSLGVREGEIYGLMGGSGSGKSTLLKEMILLLRPESGSIRVLGKDLARLRFEEAAWLRRQWGVLFQSGALYSSLTVAQNVGMKLREYTRLPEKVIDEIVRMKIRMVGLPDHAAGLYPAELSGGMVKRASLARALAMDPRLLFLDEPTSGLDPIGAEAFDQLILKLRDMLGLTVVMVTHDLDSIWTIVDRFAVLGDRRVIAEGTLEEVIRQPHPIVRQFFWGARGRLRSAHGQ</sequence>
<dbReference type="InterPro" id="IPR003593">
    <property type="entry name" value="AAA+_ATPase"/>
</dbReference>
<evidence type="ECO:0000313" key="5">
    <source>
        <dbReference type="EMBL" id="HHH14025.1"/>
    </source>
</evidence>
<dbReference type="InterPro" id="IPR003439">
    <property type="entry name" value="ABC_transporter-like_ATP-bd"/>
</dbReference>
<keyword evidence="2" id="KW-0547">Nucleotide-binding</keyword>
<dbReference type="CDD" id="cd03261">
    <property type="entry name" value="ABC_Org_Solvent_Resistant"/>
    <property type="match status" value="1"/>
</dbReference>
<accession>A0A7C5N861</accession>
<dbReference type="Proteomes" id="UP000886100">
    <property type="component" value="Unassembled WGS sequence"/>
</dbReference>
<name>A0A7C5N861_9GAMM</name>
<dbReference type="PANTHER" id="PTHR43023:SF3">
    <property type="entry name" value="PROTEIN TRIGALACTOSYLDIACYLGLYCEROL 3, CHLOROPLASTIC"/>
    <property type="match status" value="1"/>
</dbReference>
<evidence type="ECO:0000256" key="2">
    <source>
        <dbReference type="ARBA" id="ARBA00022741"/>
    </source>
</evidence>
<dbReference type="AlphaFoldDB" id="A0A7C5N861"/>
<feature type="domain" description="ABC transporter" evidence="4">
    <location>
        <begin position="5"/>
        <end position="242"/>
    </location>
</feature>
<dbReference type="Gene3D" id="3.40.50.300">
    <property type="entry name" value="P-loop containing nucleotide triphosphate hydrolases"/>
    <property type="match status" value="1"/>
</dbReference>
<reference evidence="5" key="1">
    <citation type="journal article" date="2020" name="mSystems">
        <title>Genome- and Community-Level Interaction Insights into Carbon Utilization and Element Cycling Functions of Hydrothermarchaeota in Hydrothermal Sediment.</title>
        <authorList>
            <person name="Zhou Z."/>
            <person name="Liu Y."/>
            <person name="Xu W."/>
            <person name="Pan J."/>
            <person name="Luo Z.H."/>
            <person name="Li M."/>
        </authorList>
    </citation>
    <scope>NUCLEOTIDE SEQUENCE [LARGE SCALE GENOMIC DNA]</scope>
    <source>
        <strain evidence="5">HyVt-535</strain>
    </source>
</reference>
<dbReference type="PANTHER" id="PTHR43023">
    <property type="entry name" value="PROTEIN TRIGALACTOSYLDIACYLGLYCEROL 3, CHLOROPLASTIC"/>
    <property type="match status" value="1"/>
</dbReference>
<dbReference type="SUPFAM" id="SSF52540">
    <property type="entry name" value="P-loop containing nucleoside triphosphate hydrolases"/>
    <property type="match status" value="1"/>
</dbReference>
<dbReference type="SMART" id="SM00382">
    <property type="entry name" value="AAA"/>
    <property type="match status" value="1"/>
</dbReference>
<dbReference type="PROSITE" id="PS50893">
    <property type="entry name" value="ABC_TRANSPORTER_2"/>
    <property type="match status" value="1"/>
</dbReference>
<dbReference type="InterPro" id="IPR027417">
    <property type="entry name" value="P-loop_NTPase"/>
</dbReference>
<dbReference type="Pfam" id="PF00005">
    <property type="entry name" value="ABC_tran"/>
    <property type="match status" value="1"/>
</dbReference>
<gene>
    <name evidence="5" type="ORF">ENJ98_07290</name>
</gene>
<comment type="caution">
    <text evidence="5">The sequence shown here is derived from an EMBL/GenBank/DDBJ whole genome shotgun (WGS) entry which is preliminary data.</text>
</comment>
<evidence type="ECO:0000256" key="3">
    <source>
        <dbReference type="ARBA" id="ARBA00022840"/>
    </source>
</evidence>
<protein>
    <submittedName>
        <fullName evidence="5">ABC transporter ATP-binding protein</fullName>
    </submittedName>
</protein>
<dbReference type="GO" id="GO:0005524">
    <property type="term" value="F:ATP binding"/>
    <property type="evidence" value="ECO:0007669"/>
    <property type="project" value="UniProtKB-KW"/>
</dbReference>
<keyword evidence="3 5" id="KW-0067">ATP-binding</keyword>
<proteinExistence type="predicted"/>
<keyword evidence="1" id="KW-0813">Transport</keyword>
<evidence type="ECO:0000256" key="1">
    <source>
        <dbReference type="ARBA" id="ARBA00022448"/>
    </source>
</evidence>